<evidence type="ECO:0000313" key="1">
    <source>
        <dbReference type="EMBL" id="QHI97594.1"/>
    </source>
</evidence>
<dbReference type="KEGG" id="xyk:GT347_06080"/>
<dbReference type="RefSeq" id="WP_160551112.1">
    <property type="nucleotide sequence ID" value="NZ_CP047650.1"/>
</dbReference>
<dbReference type="EMBL" id="CP047650">
    <property type="protein sequence ID" value="QHI97594.1"/>
    <property type="molecule type" value="Genomic_DNA"/>
</dbReference>
<name>A0A857J127_9BURK</name>
<gene>
    <name evidence="1" type="ORF">GT347_06080</name>
</gene>
<sequence>MTGATYAITTSKATDMISLDLFKLDGKARVYSGAIQIRAGSTATGIVIDLRSFNYLIGEPTNQRNPPLLLITSAGQTLLSAPRALFRATHTFAEPYSGKITLCMANGVASGTNIFEVKDFDGTMDPAFDKVHSVRGS</sequence>
<organism evidence="1 2">
    <name type="scientific">Xylophilus rhododendri</name>
    <dbReference type="NCBI Taxonomy" id="2697032"/>
    <lineage>
        <taxon>Bacteria</taxon>
        <taxon>Pseudomonadati</taxon>
        <taxon>Pseudomonadota</taxon>
        <taxon>Betaproteobacteria</taxon>
        <taxon>Burkholderiales</taxon>
        <taxon>Xylophilus</taxon>
    </lineage>
</organism>
<evidence type="ECO:0000313" key="2">
    <source>
        <dbReference type="Proteomes" id="UP000464787"/>
    </source>
</evidence>
<dbReference type="Proteomes" id="UP000464787">
    <property type="component" value="Chromosome"/>
</dbReference>
<accession>A0A857J127</accession>
<keyword evidence="2" id="KW-1185">Reference proteome</keyword>
<proteinExistence type="predicted"/>
<reference evidence="1 2" key="1">
    <citation type="submission" date="2020-01" db="EMBL/GenBank/DDBJ databases">
        <title>Genome sequencing of strain KACC 21265.</title>
        <authorList>
            <person name="Heo J."/>
            <person name="Kim S.-J."/>
            <person name="Kim J.-S."/>
            <person name="Hong S.-B."/>
            <person name="Kwon S.-W."/>
        </authorList>
    </citation>
    <scope>NUCLEOTIDE SEQUENCE [LARGE SCALE GENOMIC DNA]</scope>
    <source>
        <strain evidence="1 2">KACC 21265</strain>
    </source>
</reference>
<protein>
    <submittedName>
        <fullName evidence="1">Uncharacterized protein</fullName>
    </submittedName>
</protein>
<dbReference type="AlphaFoldDB" id="A0A857J127"/>